<dbReference type="EMBL" id="PGCJ01000114">
    <property type="protein sequence ID" value="PLW46959.1"/>
    <property type="molecule type" value="Genomic_DNA"/>
</dbReference>
<name>A0A2N5T556_9BASI</name>
<dbReference type="AlphaFoldDB" id="A0A2N5T556"/>
<organism evidence="1 3">
    <name type="scientific">Puccinia coronata f. sp. avenae</name>
    <dbReference type="NCBI Taxonomy" id="200324"/>
    <lineage>
        <taxon>Eukaryota</taxon>
        <taxon>Fungi</taxon>
        <taxon>Dikarya</taxon>
        <taxon>Basidiomycota</taxon>
        <taxon>Pucciniomycotina</taxon>
        <taxon>Pucciniomycetes</taxon>
        <taxon>Pucciniales</taxon>
        <taxon>Pucciniaceae</taxon>
        <taxon>Puccinia</taxon>
    </lineage>
</organism>
<gene>
    <name evidence="1" type="ORF">PCANC_06058</name>
    <name evidence="2" type="ORF">PCANC_06537</name>
</gene>
<dbReference type="EMBL" id="PGCJ01000794">
    <property type="protein sequence ID" value="PLW20639.1"/>
    <property type="molecule type" value="Genomic_DNA"/>
</dbReference>
<proteinExistence type="predicted"/>
<comment type="caution">
    <text evidence="1">The sequence shown here is derived from an EMBL/GenBank/DDBJ whole genome shotgun (WGS) entry which is preliminary data.</text>
</comment>
<protein>
    <submittedName>
        <fullName evidence="1">Uncharacterized protein</fullName>
    </submittedName>
</protein>
<sequence>MLPIGYKTGSLMPLSLSTPTHYSLTLLPSEKYNSSDNIRLTPLSLKSQEIFITNYIAQLPTPSLKTLRIIPLALLLKA</sequence>
<accession>A0A2N5T556</accession>
<evidence type="ECO:0000313" key="3">
    <source>
        <dbReference type="Proteomes" id="UP000235388"/>
    </source>
</evidence>
<reference evidence="1 3" key="1">
    <citation type="submission" date="2017-11" db="EMBL/GenBank/DDBJ databases">
        <title>De novo assembly and phasing of dikaryotic genomes from two isolates of Puccinia coronata f. sp. avenae, the causal agent of oat crown rust.</title>
        <authorList>
            <person name="Miller M.E."/>
            <person name="Zhang Y."/>
            <person name="Omidvar V."/>
            <person name="Sperschneider J."/>
            <person name="Schwessinger B."/>
            <person name="Raley C."/>
            <person name="Palmer J.M."/>
            <person name="Garnica D."/>
            <person name="Upadhyaya N."/>
            <person name="Rathjen J."/>
            <person name="Taylor J.M."/>
            <person name="Park R.F."/>
            <person name="Dodds P.N."/>
            <person name="Hirsch C.D."/>
            <person name="Kianian S.F."/>
            <person name="Figueroa M."/>
        </authorList>
    </citation>
    <scope>NUCLEOTIDE SEQUENCE [LARGE SCALE GENOMIC DNA]</scope>
    <source>
        <strain evidence="1">12NC29</strain>
    </source>
</reference>
<evidence type="ECO:0000313" key="2">
    <source>
        <dbReference type="EMBL" id="PLW46959.1"/>
    </source>
</evidence>
<keyword evidence="3" id="KW-1185">Reference proteome</keyword>
<evidence type="ECO:0000313" key="1">
    <source>
        <dbReference type="EMBL" id="PLW20639.1"/>
    </source>
</evidence>
<dbReference type="Proteomes" id="UP000235388">
    <property type="component" value="Unassembled WGS sequence"/>
</dbReference>